<dbReference type="EMBL" id="FOLB01000009">
    <property type="protein sequence ID" value="SFC64793.1"/>
    <property type="molecule type" value="Genomic_DNA"/>
</dbReference>
<dbReference type="CDD" id="cd01948">
    <property type="entry name" value="EAL"/>
    <property type="match status" value="1"/>
</dbReference>
<feature type="domain" description="EAL" evidence="1">
    <location>
        <begin position="1"/>
        <end position="165"/>
    </location>
</feature>
<proteinExistence type="predicted"/>
<sequence length="165" mass="17903">MDAFEAQARGLVEAFVPPAEEVGLIRPLTVLTMRKALDEVLGWRRAGLGVAVSVNLSAQLVDDRSVPGLVEEMLQELRALGVRIELDDFGRGYASARTLRDIPLDGVKIDRDLVSDLESGLDALRSLGADVVQGYHLARPMPPERIRHTLAEDAAALDARTPVTP</sequence>
<dbReference type="Gene3D" id="3.20.20.450">
    <property type="entry name" value="EAL domain"/>
    <property type="match status" value="3"/>
</dbReference>
<dbReference type="SMART" id="SM00052">
    <property type="entry name" value="EAL"/>
    <property type="match status" value="1"/>
</dbReference>
<dbReference type="AlphaFoldDB" id="A0A1I1L315"/>
<dbReference type="InterPro" id="IPR001633">
    <property type="entry name" value="EAL_dom"/>
</dbReference>
<dbReference type="Pfam" id="PF00563">
    <property type="entry name" value="EAL"/>
    <property type="match status" value="1"/>
</dbReference>
<reference evidence="2 3" key="1">
    <citation type="submission" date="2016-10" db="EMBL/GenBank/DDBJ databases">
        <authorList>
            <person name="de Groot N.N."/>
        </authorList>
    </citation>
    <scope>NUCLEOTIDE SEQUENCE [LARGE SCALE GENOMIC DNA]</scope>
    <source>
        <strain evidence="2 3">CGMCC 1.7056</strain>
    </source>
</reference>
<evidence type="ECO:0000259" key="1">
    <source>
        <dbReference type="PROSITE" id="PS50883"/>
    </source>
</evidence>
<dbReference type="SUPFAM" id="SSF141868">
    <property type="entry name" value="EAL domain-like"/>
    <property type="match status" value="1"/>
</dbReference>
<dbReference type="PANTHER" id="PTHR33121">
    <property type="entry name" value="CYCLIC DI-GMP PHOSPHODIESTERASE PDEF"/>
    <property type="match status" value="1"/>
</dbReference>
<organism evidence="2 3">
    <name type="scientific">Nocardioides terrae</name>
    <dbReference type="NCBI Taxonomy" id="574651"/>
    <lineage>
        <taxon>Bacteria</taxon>
        <taxon>Bacillati</taxon>
        <taxon>Actinomycetota</taxon>
        <taxon>Actinomycetes</taxon>
        <taxon>Propionibacteriales</taxon>
        <taxon>Nocardioidaceae</taxon>
        <taxon>Nocardioides</taxon>
    </lineage>
</organism>
<dbReference type="RefSeq" id="WP_175507676.1">
    <property type="nucleotide sequence ID" value="NZ_FOLB01000009.1"/>
</dbReference>
<evidence type="ECO:0000313" key="2">
    <source>
        <dbReference type="EMBL" id="SFC64793.1"/>
    </source>
</evidence>
<dbReference type="GO" id="GO:0071111">
    <property type="term" value="F:cyclic-guanylate-specific phosphodiesterase activity"/>
    <property type="evidence" value="ECO:0007669"/>
    <property type="project" value="InterPro"/>
</dbReference>
<dbReference type="STRING" id="574651.SAMN04487968_10930"/>
<dbReference type="InterPro" id="IPR050706">
    <property type="entry name" value="Cyclic-di-GMP_PDE-like"/>
</dbReference>
<protein>
    <submittedName>
        <fullName evidence="2">EAL domain, c-di-GMP-specific phosphodiesterase class I (Or its enzymatically inactive variant)</fullName>
    </submittedName>
</protein>
<dbReference type="Proteomes" id="UP000198832">
    <property type="component" value="Unassembled WGS sequence"/>
</dbReference>
<name>A0A1I1L315_9ACTN</name>
<dbReference type="PROSITE" id="PS50883">
    <property type="entry name" value="EAL"/>
    <property type="match status" value="1"/>
</dbReference>
<keyword evidence="3" id="KW-1185">Reference proteome</keyword>
<gene>
    <name evidence="2" type="ORF">SAMN04487968_10930</name>
</gene>
<accession>A0A1I1L315</accession>
<evidence type="ECO:0000313" key="3">
    <source>
        <dbReference type="Proteomes" id="UP000198832"/>
    </source>
</evidence>
<dbReference type="PANTHER" id="PTHR33121:SF70">
    <property type="entry name" value="SIGNALING PROTEIN YKOW"/>
    <property type="match status" value="1"/>
</dbReference>
<dbReference type="InterPro" id="IPR035919">
    <property type="entry name" value="EAL_sf"/>
</dbReference>